<sequence>MNASNSRATNALRSTVTVVHAARDRCALDLRPRRGHYRRDHLDDKSTLRRATANMHRALCLLLWGHLFATGHSLQIQCYQCEELRLNDDCSAPENVANCTVNVQDACQKEVLAPSTASRAHHRPRVTSPRPATNRSACRAECAPCASAAATRPSATVPGRRSIESSTILRARGKLARHCWPAPTCS</sequence>
<gene>
    <name evidence="3" type="primary">LOC116943754</name>
</gene>
<evidence type="ECO:0000313" key="3">
    <source>
        <dbReference type="RefSeq" id="XP_032812832.1"/>
    </source>
</evidence>
<evidence type="ECO:0000313" key="2">
    <source>
        <dbReference type="Proteomes" id="UP001318040"/>
    </source>
</evidence>
<evidence type="ECO:0000256" key="1">
    <source>
        <dbReference type="SAM" id="MobiDB-lite"/>
    </source>
</evidence>
<dbReference type="GeneID" id="116943754"/>
<dbReference type="AlphaFoldDB" id="A0AAJ7T7T8"/>
<name>A0AAJ7T7T8_PETMA</name>
<proteinExistence type="predicted"/>
<protein>
    <submittedName>
        <fullName evidence="3">Uncharacterized protein LOC116943754 isoform X2</fullName>
    </submittedName>
</protein>
<reference evidence="3" key="1">
    <citation type="submission" date="2025-08" db="UniProtKB">
        <authorList>
            <consortium name="RefSeq"/>
        </authorList>
    </citation>
    <scope>IDENTIFICATION</scope>
    <source>
        <tissue evidence="3">Sperm</tissue>
    </source>
</reference>
<dbReference type="Proteomes" id="UP001318040">
    <property type="component" value="Chromosome 19"/>
</dbReference>
<accession>A0AAJ7T7T8</accession>
<keyword evidence="2" id="KW-1185">Reference proteome</keyword>
<organism evidence="2 3">
    <name type="scientific">Petromyzon marinus</name>
    <name type="common">Sea lamprey</name>
    <dbReference type="NCBI Taxonomy" id="7757"/>
    <lineage>
        <taxon>Eukaryota</taxon>
        <taxon>Metazoa</taxon>
        <taxon>Chordata</taxon>
        <taxon>Craniata</taxon>
        <taxon>Vertebrata</taxon>
        <taxon>Cyclostomata</taxon>
        <taxon>Hyperoartia</taxon>
        <taxon>Petromyzontiformes</taxon>
        <taxon>Petromyzontidae</taxon>
        <taxon>Petromyzon</taxon>
    </lineage>
</organism>
<dbReference type="RefSeq" id="XP_032812832.1">
    <property type="nucleotide sequence ID" value="XM_032956941.1"/>
</dbReference>
<feature type="region of interest" description="Disordered" evidence="1">
    <location>
        <begin position="114"/>
        <end position="133"/>
    </location>
</feature>